<name>A0A645JLB5_9ZZZZ</name>
<comment type="caution">
    <text evidence="1">The sequence shown here is derived from an EMBL/GenBank/DDBJ whole genome shotgun (WGS) entry which is preliminary data.</text>
</comment>
<evidence type="ECO:0000313" key="1">
    <source>
        <dbReference type="EMBL" id="MPN64196.1"/>
    </source>
</evidence>
<gene>
    <name evidence="1" type="ORF">SDC9_211967</name>
</gene>
<organism evidence="1">
    <name type="scientific">bioreactor metagenome</name>
    <dbReference type="NCBI Taxonomy" id="1076179"/>
    <lineage>
        <taxon>unclassified sequences</taxon>
        <taxon>metagenomes</taxon>
        <taxon>ecological metagenomes</taxon>
    </lineage>
</organism>
<dbReference type="EMBL" id="VSSQ01144716">
    <property type="protein sequence ID" value="MPN64196.1"/>
    <property type="molecule type" value="Genomic_DNA"/>
</dbReference>
<reference evidence="1" key="1">
    <citation type="submission" date="2019-08" db="EMBL/GenBank/DDBJ databases">
        <authorList>
            <person name="Kucharzyk K."/>
            <person name="Murdoch R.W."/>
            <person name="Higgins S."/>
            <person name="Loffler F."/>
        </authorList>
    </citation>
    <scope>NUCLEOTIDE SEQUENCE</scope>
</reference>
<proteinExistence type="predicted"/>
<protein>
    <submittedName>
        <fullName evidence="1">Uncharacterized protein</fullName>
    </submittedName>
</protein>
<accession>A0A645JLB5</accession>
<dbReference type="AlphaFoldDB" id="A0A645JLB5"/>
<sequence>MVAHMLDILSGTVYFDFMFLHGMQFSNIGNFIPTLLLKKDAAGFASEYDKIKDVYQKTLDNLLKFYQTGEE</sequence>